<dbReference type="InterPro" id="IPR000683">
    <property type="entry name" value="Gfo/Idh/MocA-like_OxRdtase_N"/>
</dbReference>
<dbReference type="Gene3D" id="3.40.50.720">
    <property type="entry name" value="NAD(P)-binding Rossmann-like Domain"/>
    <property type="match status" value="1"/>
</dbReference>
<evidence type="ECO:0000256" key="1">
    <source>
        <dbReference type="ARBA" id="ARBA00010928"/>
    </source>
</evidence>
<feature type="domain" description="Gfo/Idh/MocA-like oxidoreductase C-terminal" evidence="4">
    <location>
        <begin position="148"/>
        <end position="435"/>
    </location>
</feature>
<dbReference type="InterPro" id="IPR004104">
    <property type="entry name" value="Gfo/Idh/MocA-like_OxRdtase_C"/>
</dbReference>
<keyword evidence="6" id="KW-1185">Reference proteome</keyword>
<reference evidence="6" key="1">
    <citation type="journal article" date="2019" name="Int. J. Syst. Evol. Microbiol.">
        <title>The Global Catalogue of Microorganisms (GCM) 10K type strain sequencing project: providing services to taxonomists for standard genome sequencing and annotation.</title>
        <authorList>
            <consortium name="The Broad Institute Genomics Platform"/>
            <consortium name="The Broad Institute Genome Sequencing Center for Infectious Disease"/>
            <person name="Wu L."/>
            <person name="Ma J."/>
        </authorList>
    </citation>
    <scope>NUCLEOTIDE SEQUENCE [LARGE SCALE GENOMIC DNA]</scope>
    <source>
        <strain evidence="6">JCM 11483</strain>
    </source>
</reference>
<dbReference type="Proteomes" id="UP001501736">
    <property type="component" value="Unassembled WGS sequence"/>
</dbReference>
<dbReference type="SUPFAM" id="SSF55347">
    <property type="entry name" value="Glyceraldehyde-3-phosphate dehydrogenase-like, C-terminal domain"/>
    <property type="match status" value="1"/>
</dbReference>
<organism evidence="5 6">
    <name type="scientific">Nesterenkonia halobia</name>
    <dbReference type="NCBI Taxonomy" id="37922"/>
    <lineage>
        <taxon>Bacteria</taxon>
        <taxon>Bacillati</taxon>
        <taxon>Actinomycetota</taxon>
        <taxon>Actinomycetes</taxon>
        <taxon>Micrococcales</taxon>
        <taxon>Micrococcaceae</taxon>
        <taxon>Nesterenkonia</taxon>
    </lineage>
</organism>
<evidence type="ECO:0000259" key="4">
    <source>
        <dbReference type="Pfam" id="PF02894"/>
    </source>
</evidence>
<dbReference type="PANTHER" id="PTHR43377">
    <property type="entry name" value="BILIVERDIN REDUCTASE A"/>
    <property type="match status" value="1"/>
</dbReference>
<evidence type="ECO:0000313" key="5">
    <source>
        <dbReference type="EMBL" id="GAA3282420.1"/>
    </source>
</evidence>
<dbReference type="PANTHER" id="PTHR43377:SF2">
    <property type="entry name" value="BINDING ROSSMANN FOLD OXIDOREDUCTASE, PUTATIVE (AFU_ORTHOLOGUE AFUA_4G00560)-RELATED"/>
    <property type="match status" value="1"/>
</dbReference>
<proteinExistence type="inferred from homology"/>
<accession>A0ABP6RAB4</accession>
<protein>
    <submittedName>
        <fullName evidence="5">Gfo/Idh/MocA family oxidoreductase</fullName>
    </submittedName>
</protein>
<comment type="caution">
    <text evidence="5">The sequence shown here is derived from an EMBL/GenBank/DDBJ whole genome shotgun (WGS) entry which is preliminary data.</text>
</comment>
<dbReference type="SUPFAM" id="SSF51735">
    <property type="entry name" value="NAD(P)-binding Rossmann-fold domains"/>
    <property type="match status" value="1"/>
</dbReference>
<dbReference type="InterPro" id="IPR036291">
    <property type="entry name" value="NAD(P)-bd_dom_sf"/>
</dbReference>
<dbReference type="Pfam" id="PF02894">
    <property type="entry name" value="GFO_IDH_MocA_C"/>
    <property type="match status" value="1"/>
</dbReference>
<dbReference type="InterPro" id="IPR051450">
    <property type="entry name" value="Gfo/Idh/MocA_Oxidoreductases"/>
</dbReference>
<feature type="region of interest" description="Disordered" evidence="2">
    <location>
        <begin position="337"/>
        <end position="358"/>
    </location>
</feature>
<dbReference type="RefSeq" id="WP_344718701.1">
    <property type="nucleotide sequence ID" value="NZ_BAAAYG010000003.1"/>
</dbReference>
<sequence length="452" mass="48281">MSTQNTRTRYVIVGMGSRCAMYVDAILGAHADVAELVAVADSNPGRAEHHRGRIAAEHGAEVETFDPGELTAVVQSRDIDRVIITSPDVTHADYIVESLTAGADVVVEKPLTVDAESSARIARTVEETGRDVTVTFNYRYSPRNTALKAAIQDGAIGTVTSIDFTWVLDTVHGADYFRRWHRAKENSGGLLIHKASHHFDLVNWWLDDSPQKVYASGGLKFYGAENAAARGISPAERGTREGSASDPFALDLRTDETLRALYLENEHHDGYRRDQDVFGEGITIEDNLALIVDYARGPVLNYSLNAHSPWEGYRVAVNGTEGRLELEVVERAAVLPASGGSPVDPSVSEDGRSSAARAKGERLVLQRHWNEAEEIEIVQGEGAHGGGDRLLLADIFTGPGEDPHHRPAGLVDGIEAIAVGVCGNASLAAGAPVQVADVELGLGAAATAAAAS</sequence>
<evidence type="ECO:0000256" key="2">
    <source>
        <dbReference type="SAM" id="MobiDB-lite"/>
    </source>
</evidence>
<dbReference type="Gene3D" id="3.30.360.10">
    <property type="entry name" value="Dihydrodipicolinate Reductase, domain 2"/>
    <property type="match status" value="1"/>
</dbReference>
<dbReference type="Pfam" id="PF01408">
    <property type="entry name" value="GFO_IDH_MocA"/>
    <property type="match status" value="1"/>
</dbReference>
<feature type="domain" description="Gfo/Idh/MocA-like oxidoreductase N-terminal" evidence="3">
    <location>
        <begin position="9"/>
        <end position="136"/>
    </location>
</feature>
<evidence type="ECO:0000259" key="3">
    <source>
        <dbReference type="Pfam" id="PF01408"/>
    </source>
</evidence>
<comment type="similarity">
    <text evidence="1">Belongs to the Gfo/Idh/MocA family.</text>
</comment>
<evidence type="ECO:0000313" key="6">
    <source>
        <dbReference type="Proteomes" id="UP001501736"/>
    </source>
</evidence>
<name>A0ABP6RAB4_9MICC</name>
<dbReference type="EMBL" id="BAAAYG010000003">
    <property type="protein sequence ID" value="GAA3282420.1"/>
    <property type="molecule type" value="Genomic_DNA"/>
</dbReference>
<gene>
    <name evidence="5" type="ORF">GCM10020260_09450</name>
</gene>